<accession>A0A485B1D1</accession>
<sequence>MTTTTSGNCLRLTRTGRISAYLQAINVHLLMVNRSHIELYRGWPLLSVAAVLTCRVAAMPGRDSIVSSPLRNVWRSRRCLLSEGRVSSAGGYVSSVRREVSSGRRSIRTTIKTEIKTNIKALPPGQTLVVFGCRLLFAGLCSVAPRQARHLLGSKGDSPRSNLETVTKS</sequence>
<dbReference type="AlphaFoldDB" id="A0A485B1D1"/>
<proteinExistence type="predicted"/>
<gene>
    <name evidence="1" type="ORF">NCTC13038_00903</name>
</gene>
<evidence type="ECO:0000313" key="1">
    <source>
        <dbReference type="EMBL" id="VFS66731.1"/>
    </source>
</evidence>
<dbReference type="Proteomes" id="UP000332594">
    <property type="component" value="Unassembled WGS sequence"/>
</dbReference>
<evidence type="ECO:0000313" key="2">
    <source>
        <dbReference type="Proteomes" id="UP000332594"/>
    </source>
</evidence>
<name>A0A485B1D1_RAOTE</name>
<dbReference type="EMBL" id="CAADJG010000002">
    <property type="protein sequence ID" value="VFS66731.1"/>
    <property type="molecule type" value="Genomic_DNA"/>
</dbReference>
<reference evidence="1 2" key="1">
    <citation type="submission" date="2019-03" db="EMBL/GenBank/DDBJ databases">
        <authorList>
            <consortium name="Pathogen Informatics"/>
        </authorList>
    </citation>
    <scope>NUCLEOTIDE SEQUENCE [LARGE SCALE GENOMIC DNA]</scope>
    <source>
        <strain evidence="1 2">NCTC13038</strain>
    </source>
</reference>
<organism evidence="1 2">
    <name type="scientific">Raoultella terrigena</name>
    <name type="common">Klebsiella terrigena</name>
    <dbReference type="NCBI Taxonomy" id="577"/>
    <lineage>
        <taxon>Bacteria</taxon>
        <taxon>Pseudomonadati</taxon>
        <taxon>Pseudomonadota</taxon>
        <taxon>Gammaproteobacteria</taxon>
        <taxon>Enterobacterales</taxon>
        <taxon>Enterobacteriaceae</taxon>
        <taxon>Klebsiella/Raoultella group</taxon>
        <taxon>Raoultella</taxon>
    </lineage>
</organism>
<protein>
    <submittedName>
        <fullName evidence="1">Uncharacterized protein</fullName>
    </submittedName>
</protein>